<dbReference type="SMART" id="SM00355">
    <property type="entry name" value="ZnF_C2H2"/>
    <property type="match status" value="10"/>
</dbReference>
<evidence type="ECO:0000256" key="6">
    <source>
        <dbReference type="SAM" id="MobiDB-lite"/>
    </source>
</evidence>
<feature type="region of interest" description="Disordered" evidence="6">
    <location>
        <begin position="129"/>
        <end position="205"/>
    </location>
</feature>
<sequence>MLLECFNVVLSTDGSSNAICNMCIKSLRSSLCFKQQVLKADMDFIKWMREKSKNEGAQVKTDLEADTERAVSGNLNTRAAVGVAKALIKSPPKRRAKKRTKVEDEAANVSIATRVDKEEDTGSTLIVETVREATQKNAEPSTECDSPKRRVKKQRKEEDDKSPINPGADKAVAAKRCPRAGGDKPVAAKSCPRAGGDKPVAAKSCPRAGDKLKHRQNLLTILRHSNATPFKDKSLLGFVCGYCDSTHPDPEDLRVHTAQRHQLERLAFKSSFDMAEYSVKLDVTGLACALCQSPMPSLATFKRHLVAAHGLTIHEDIKDHVLEFRLSAGDVHRCALCPSAFETFKTLKQHMNRHYGNYPCNACHAAFATMRSLSAHRSTHLRGSFACNQCPKIFASGQKLRCHQRCQHAAAKRVANCPHCDAPFRSYYQRNRHLVRAHDAAATYRCNACDKAYILKSLLVAHVKRCHLLERDAQCAVCGRRFFSAKALRAHMVRHGGERRFGCAVCGKAYARKYTLREHTRIHEGDKRFKCPTCGAAFVQKCSLRSHLLSNHGVSVAASDISA</sequence>
<dbReference type="Pfam" id="PF13894">
    <property type="entry name" value="zf-C2H2_4"/>
    <property type="match status" value="1"/>
</dbReference>
<keyword evidence="4" id="KW-0862">Zinc</keyword>
<proteinExistence type="predicted"/>
<feature type="domain" description="C2H2-type" evidence="7">
    <location>
        <begin position="529"/>
        <end position="552"/>
    </location>
</feature>
<evidence type="ECO:0000259" key="7">
    <source>
        <dbReference type="PROSITE" id="PS50157"/>
    </source>
</evidence>
<evidence type="ECO:0000256" key="5">
    <source>
        <dbReference type="PROSITE-ProRule" id="PRU00042"/>
    </source>
</evidence>
<keyword evidence="1" id="KW-0479">Metal-binding</keyword>
<gene>
    <name evidence="8" type="ORF">IPOD504_LOCUS11814</name>
</gene>
<evidence type="ECO:0000256" key="4">
    <source>
        <dbReference type="ARBA" id="ARBA00022833"/>
    </source>
</evidence>
<evidence type="ECO:0000256" key="2">
    <source>
        <dbReference type="ARBA" id="ARBA00022737"/>
    </source>
</evidence>
<feature type="compositionally biased region" description="Polar residues" evidence="6">
    <location>
        <begin position="135"/>
        <end position="144"/>
    </location>
</feature>
<dbReference type="SUPFAM" id="SSF57667">
    <property type="entry name" value="beta-beta-alpha zinc fingers"/>
    <property type="match status" value="4"/>
</dbReference>
<dbReference type="PANTHER" id="PTHR24379">
    <property type="entry name" value="KRAB AND ZINC FINGER DOMAIN-CONTAINING"/>
    <property type="match status" value="1"/>
</dbReference>
<dbReference type="PROSITE" id="PS50157">
    <property type="entry name" value="ZINC_FINGER_C2H2_2"/>
    <property type="match status" value="7"/>
</dbReference>
<evidence type="ECO:0000256" key="3">
    <source>
        <dbReference type="ARBA" id="ARBA00022771"/>
    </source>
</evidence>
<feature type="domain" description="C2H2-type" evidence="7">
    <location>
        <begin position="385"/>
        <end position="413"/>
    </location>
</feature>
<feature type="domain" description="C2H2-type" evidence="7">
    <location>
        <begin position="473"/>
        <end position="500"/>
    </location>
</feature>
<dbReference type="InterPro" id="IPR041661">
    <property type="entry name" value="ZN622/Rei1/Reh1_Znf-C2H2"/>
</dbReference>
<keyword evidence="9" id="KW-1185">Reference proteome</keyword>
<dbReference type="PANTHER" id="PTHR24379:SF121">
    <property type="entry name" value="C2H2-TYPE DOMAIN-CONTAINING PROTEIN"/>
    <property type="match status" value="1"/>
</dbReference>
<evidence type="ECO:0000313" key="8">
    <source>
        <dbReference type="EMBL" id="CAH2062252.1"/>
    </source>
</evidence>
<dbReference type="Pfam" id="PF12756">
    <property type="entry name" value="zf-C2H2_2"/>
    <property type="match status" value="1"/>
</dbReference>
<name>A0ABN8IN46_9NEOP</name>
<organism evidence="8 9">
    <name type="scientific">Iphiclides podalirius</name>
    <name type="common">scarce swallowtail</name>
    <dbReference type="NCBI Taxonomy" id="110791"/>
    <lineage>
        <taxon>Eukaryota</taxon>
        <taxon>Metazoa</taxon>
        <taxon>Ecdysozoa</taxon>
        <taxon>Arthropoda</taxon>
        <taxon>Hexapoda</taxon>
        <taxon>Insecta</taxon>
        <taxon>Pterygota</taxon>
        <taxon>Neoptera</taxon>
        <taxon>Endopterygota</taxon>
        <taxon>Lepidoptera</taxon>
        <taxon>Glossata</taxon>
        <taxon>Ditrysia</taxon>
        <taxon>Papilionoidea</taxon>
        <taxon>Papilionidae</taxon>
        <taxon>Papilioninae</taxon>
        <taxon>Iphiclides</taxon>
    </lineage>
</organism>
<evidence type="ECO:0000256" key="1">
    <source>
        <dbReference type="ARBA" id="ARBA00022723"/>
    </source>
</evidence>
<reference evidence="8" key="1">
    <citation type="submission" date="2022-03" db="EMBL/GenBank/DDBJ databases">
        <authorList>
            <person name="Martin H S."/>
        </authorList>
    </citation>
    <scope>NUCLEOTIDE SEQUENCE</scope>
</reference>
<dbReference type="PROSITE" id="PS00028">
    <property type="entry name" value="ZINC_FINGER_C2H2_1"/>
    <property type="match status" value="7"/>
</dbReference>
<protein>
    <recommendedName>
        <fullName evidence="7">C2H2-type domain-containing protein</fullName>
    </recommendedName>
</protein>
<keyword evidence="3 5" id="KW-0863">Zinc-finger</keyword>
<feature type="domain" description="C2H2-type" evidence="7">
    <location>
        <begin position="332"/>
        <end position="359"/>
    </location>
</feature>
<dbReference type="EMBL" id="OW152841">
    <property type="protein sequence ID" value="CAH2062252.1"/>
    <property type="molecule type" value="Genomic_DNA"/>
</dbReference>
<accession>A0ABN8IN46</accession>
<feature type="domain" description="C2H2-type" evidence="7">
    <location>
        <begin position="501"/>
        <end position="528"/>
    </location>
</feature>
<dbReference type="Proteomes" id="UP000837857">
    <property type="component" value="Chromosome 29"/>
</dbReference>
<dbReference type="InterPro" id="IPR013087">
    <property type="entry name" value="Znf_C2H2_type"/>
</dbReference>
<evidence type="ECO:0000313" key="9">
    <source>
        <dbReference type="Proteomes" id="UP000837857"/>
    </source>
</evidence>
<dbReference type="Pfam" id="PF13912">
    <property type="entry name" value="zf-C2H2_6"/>
    <property type="match status" value="1"/>
</dbReference>
<dbReference type="InterPro" id="IPR036236">
    <property type="entry name" value="Znf_C2H2_sf"/>
</dbReference>
<feature type="domain" description="C2H2-type" evidence="7">
    <location>
        <begin position="444"/>
        <end position="472"/>
    </location>
</feature>
<keyword evidence="2" id="KW-0677">Repeat</keyword>
<feature type="non-terminal residue" evidence="8">
    <location>
        <position position="563"/>
    </location>
</feature>
<dbReference type="Gene3D" id="3.30.160.60">
    <property type="entry name" value="Classic Zinc Finger"/>
    <property type="match status" value="5"/>
</dbReference>
<feature type="domain" description="C2H2-type" evidence="7">
    <location>
        <begin position="358"/>
        <end position="380"/>
    </location>
</feature>
<dbReference type="Pfam" id="PF00096">
    <property type="entry name" value="zf-C2H2"/>
    <property type="match status" value="2"/>
</dbReference>